<dbReference type="AlphaFoldDB" id="A0A3S5AGX8"/>
<organism evidence="2 3">
    <name type="scientific">Protopolystoma xenopodis</name>
    <dbReference type="NCBI Taxonomy" id="117903"/>
    <lineage>
        <taxon>Eukaryota</taxon>
        <taxon>Metazoa</taxon>
        <taxon>Spiralia</taxon>
        <taxon>Lophotrochozoa</taxon>
        <taxon>Platyhelminthes</taxon>
        <taxon>Monogenea</taxon>
        <taxon>Polyopisthocotylea</taxon>
        <taxon>Polystomatidea</taxon>
        <taxon>Polystomatidae</taxon>
        <taxon>Protopolystoma</taxon>
    </lineage>
</organism>
<dbReference type="EMBL" id="CAAALY010027483">
    <property type="protein sequence ID" value="VEL16186.1"/>
    <property type="molecule type" value="Genomic_DNA"/>
</dbReference>
<evidence type="ECO:0000313" key="3">
    <source>
        <dbReference type="Proteomes" id="UP000784294"/>
    </source>
</evidence>
<comment type="caution">
    <text evidence="2">The sequence shown here is derived from an EMBL/GenBank/DDBJ whole genome shotgun (WGS) entry which is preliminary data.</text>
</comment>
<sequence length="255" mass="27092">ESGHKPLSSSFPEEAVHFAEGDSARIENEPEKHFFLSNSNENYEPCYSLAPSAPFTYRFSTINSVSRFSCEESIANSCTPVEPGVDPAVSSLSSALSCVPPNVPSSKTPPSSGAATPILSSMPYVNSSELDTLLGHVKTGEGVASVGPPCSSRSNESPDVLDIGDSGSVTNGSANSLGCSGDASEVDYSVGGGETGGLGNHSGTDKHLIQHHNHLHQRQFQHLQLQPQKLEQSVNGVYTRQDFARYTFIRLHISV</sequence>
<evidence type="ECO:0000313" key="2">
    <source>
        <dbReference type="EMBL" id="VEL16186.1"/>
    </source>
</evidence>
<accession>A0A3S5AGX8</accession>
<proteinExistence type="predicted"/>
<feature type="region of interest" description="Disordered" evidence="1">
    <location>
        <begin position="141"/>
        <end position="180"/>
    </location>
</feature>
<feature type="region of interest" description="Disordered" evidence="1">
    <location>
        <begin position="1"/>
        <end position="23"/>
    </location>
</feature>
<reference evidence="2" key="1">
    <citation type="submission" date="2018-11" db="EMBL/GenBank/DDBJ databases">
        <authorList>
            <consortium name="Pathogen Informatics"/>
        </authorList>
    </citation>
    <scope>NUCLEOTIDE SEQUENCE</scope>
</reference>
<protein>
    <submittedName>
        <fullName evidence="2">Uncharacterized protein</fullName>
    </submittedName>
</protein>
<feature type="compositionally biased region" description="Polar residues" evidence="1">
    <location>
        <begin position="167"/>
        <end position="178"/>
    </location>
</feature>
<feature type="non-terminal residue" evidence="2">
    <location>
        <position position="1"/>
    </location>
</feature>
<keyword evidence="3" id="KW-1185">Reference proteome</keyword>
<dbReference type="Proteomes" id="UP000784294">
    <property type="component" value="Unassembled WGS sequence"/>
</dbReference>
<feature type="compositionally biased region" description="Basic and acidic residues" evidence="1">
    <location>
        <begin position="14"/>
        <end position="23"/>
    </location>
</feature>
<name>A0A3S5AGX8_9PLAT</name>
<evidence type="ECO:0000256" key="1">
    <source>
        <dbReference type="SAM" id="MobiDB-lite"/>
    </source>
</evidence>
<gene>
    <name evidence="2" type="ORF">PXEA_LOCUS9626</name>
</gene>